<dbReference type="GeneID" id="66078431"/>
<dbReference type="AlphaFoldDB" id="A0A9P7UT29"/>
<dbReference type="RefSeq" id="XP_043009533.1">
    <property type="nucleotide sequence ID" value="XM_043154242.1"/>
</dbReference>
<comment type="caution">
    <text evidence="1">The sequence shown here is derived from an EMBL/GenBank/DDBJ whole genome shotgun (WGS) entry which is preliminary data.</text>
</comment>
<evidence type="ECO:0000313" key="1">
    <source>
        <dbReference type="EMBL" id="KAG7093063.1"/>
    </source>
</evidence>
<sequence>MPATIDFYFDSTNSHILPEKAIREGWDTFIFYKVPVRCGNLWLGLNASRNNLRRADVARWLSILVNGTTSLPPELYNCAVKEVGVLQYMPTKIAEEPISWTEPTAWTPGNYALKTSHI</sequence>
<dbReference type="OrthoDB" id="3065056at2759"/>
<protein>
    <submittedName>
        <fullName evidence="1">Uncharacterized protein</fullName>
    </submittedName>
</protein>
<keyword evidence="2" id="KW-1185">Reference proteome</keyword>
<dbReference type="EMBL" id="CM032185">
    <property type="protein sequence ID" value="KAG7093063.1"/>
    <property type="molecule type" value="Genomic_DNA"/>
</dbReference>
<proteinExistence type="predicted"/>
<dbReference type="KEGG" id="more:E1B28_009355"/>
<name>A0A9P7UT29_9AGAR</name>
<evidence type="ECO:0000313" key="2">
    <source>
        <dbReference type="Proteomes" id="UP001049176"/>
    </source>
</evidence>
<accession>A0A9P7UT29</accession>
<reference evidence="1" key="1">
    <citation type="journal article" date="2021" name="Genome Biol. Evol.">
        <title>The assembled and annotated genome of the fairy-ring fungus Marasmius oreades.</title>
        <authorList>
            <person name="Hiltunen M."/>
            <person name="Ament-Velasquez S.L."/>
            <person name="Johannesson H."/>
        </authorList>
    </citation>
    <scope>NUCLEOTIDE SEQUENCE</scope>
    <source>
        <strain evidence="1">03SP1</strain>
    </source>
</reference>
<gene>
    <name evidence="1" type="ORF">E1B28_009355</name>
</gene>
<dbReference type="Proteomes" id="UP001049176">
    <property type="component" value="Chromosome 5"/>
</dbReference>
<organism evidence="1 2">
    <name type="scientific">Marasmius oreades</name>
    <name type="common">fairy-ring Marasmius</name>
    <dbReference type="NCBI Taxonomy" id="181124"/>
    <lineage>
        <taxon>Eukaryota</taxon>
        <taxon>Fungi</taxon>
        <taxon>Dikarya</taxon>
        <taxon>Basidiomycota</taxon>
        <taxon>Agaricomycotina</taxon>
        <taxon>Agaricomycetes</taxon>
        <taxon>Agaricomycetidae</taxon>
        <taxon>Agaricales</taxon>
        <taxon>Marasmiineae</taxon>
        <taxon>Marasmiaceae</taxon>
        <taxon>Marasmius</taxon>
    </lineage>
</organism>